<dbReference type="EMBL" id="ML736155">
    <property type="protein sequence ID" value="KAE8383435.1"/>
    <property type="molecule type" value="Genomic_DNA"/>
</dbReference>
<proteinExistence type="predicted"/>
<organism evidence="2 3">
    <name type="scientific">Aspergillus bertholletiae</name>
    <dbReference type="NCBI Taxonomy" id="1226010"/>
    <lineage>
        <taxon>Eukaryota</taxon>
        <taxon>Fungi</taxon>
        <taxon>Dikarya</taxon>
        <taxon>Ascomycota</taxon>
        <taxon>Pezizomycotina</taxon>
        <taxon>Eurotiomycetes</taxon>
        <taxon>Eurotiomycetidae</taxon>
        <taxon>Eurotiales</taxon>
        <taxon>Aspergillaceae</taxon>
        <taxon>Aspergillus</taxon>
        <taxon>Aspergillus subgen. Circumdati</taxon>
    </lineage>
</organism>
<feature type="region of interest" description="Disordered" evidence="1">
    <location>
        <begin position="124"/>
        <end position="148"/>
    </location>
</feature>
<evidence type="ECO:0000256" key="1">
    <source>
        <dbReference type="SAM" id="MobiDB-lite"/>
    </source>
</evidence>
<feature type="compositionally biased region" description="Polar residues" evidence="1">
    <location>
        <begin position="40"/>
        <end position="51"/>
    </location>
</feature>
<reference evidence="2 3" key="1">
    <citation type="submission" date="2019-04" db="EMBL/GenBank/DDBJ databases">
        <title>Friends and foes A comparative genomics studyof 23 Aspergillus species from section Flavi.</title>
        <authorList>
            <consortium name="DOE Joint Genome Institute"/>
            <person name="Kjaerbolling I."/>
            <person name="Vesth T."/>
            <person name="Frisvad J.C."/>
            <person name="Nybo J.L."/>
            <person name="Theobald S."/>
            <person name="Kildgaard S."/>
            <person name="Isbrandt T."/>
            <person name="Kuo A."/>
            <person name="Sato A."/>
            <person name="Lyhne E.K."/>
            <person name="Kogle M.E."/>
            <person name="Wiebenga A."/>
            <person name="Kun R.S."/>
            <person name="Lubbers R.J."/>
            <person name="Makela M.R."/>
            <person name="Barry K."/>
            <person name="Chovatia M."/>
            <person name="Clum A."/>
            <person name="Daum C."/>
            <person name="Haridas S."/>
            <person name="He G."/>
            <person name="LaButti K."/>
            <person name="Lipzen A."/>
            <person name="Mondo S."/>
            <person name="Riley R."/>
            <person name="Salamov A."/>
            <person name="Simmons B.A."/>
            <person name="Magnuson J.K."/>
            <person name="Henrissat B."/>
            <person name="Mortensen U.H."/>
            <person name="Larsen T.O."/>
            <person name="Devries R.P."/>
            <person name="Grigoriev I.V."/>
            <person name="Machida M."/>
            <person name="Baker S.E."/>
            <person name="Andersen M.R."/>
        </authorList>
    </citation>
    <scope>NUCLEOTIDE SEQUENCE [LARGE SCALE GENOMIC DNA]</scope>
    <source>
        <strain evidence="2 3">IBT 29228</strain>
    </source>
</reference>
<keyword evidence="3" id="KW-1185">Reference proteome</keyword>
<protein>
    <submittedName>
        <fullName evidence="2">Uncharacterized protein</fullName>
    </submittedName>
</protein>
<sequence length="293" mass="32666">MKNNVTEGAIVQHLAKLRSRRIDSGKEVPPPLRCGGVGSLSKSSGNTSGKTESGPKHKHRAPHIVQSDEDEDYIAKSSRRNRPKKRSNLEQKHPAQPHEAIQMKDGLEETEDSNDESGELLVPGADFLQYPNDQELTPESSSLRMPEDSKSKLVILRYKNPMGNAYSDFPSTHAQSGGTALSDYDNMSYQAHYQHLPEPSLGRENHYMFGYNPILGIHAAIPEDAGTNLTSLRGSQDFYNTSYTSYQHPTYYDSTDDSVGGARYGESYQYIHGNIEPDADLIMEIQEQLGLEY</sequence>
<dbReference type="AlphaFoldDB" id="A0A5N7BNM6"/>
<gene>
    <name evidence="2" type="ORF">BDV26DRAFT_287626</name>
</gene>
<accession>A0A5N7BNM6</accession>
<feature type="region of interest" description="Disordered" evidence="1">
    <location>
        <begin position="19"/>
        <end position="102"/>
    </location>
</feature>
<evidence type="ECO:0000313" key="2">
    <source>
        <dbReference type="EMBL" id="KAE8383435.1"/>
    </source>
</evidence>
<feature type="compositionally biased region" description="Basic residues" evidence="1">
    <location>
        <begin position="77"/>
        <end position="86"/>
    </location>
</feature>
<dbReference type="OrthoDB" id="3903267at2759"/>
<feature type="compositionally biased region" description="Polar residues" evidence="1">
    <location>
        <begin position="131"/>
        <end position="143"/>
    </location>
</feature>
<dbReference type="Proteomes" id="UP000326198">
    <property type="component" value="Unassembled WGS sequence"/>
</dbReference>
<name>A0A5N7BNM6_9EURO</name>
<evidence type="ECO:0000313" key="3">
    <source>
        <dbReference type="Proteomes" id="UP000326198"/>
    </source>
</evidence>